<dbReference type="RefSeq" id="WP_094837974.1">
    <property type="nucleotide sequence ID" value="NZ_NEVQ01000013.1"/>
</dbReference>
<organism evidence="3 4">
    <name type="scientific">Bordetella genomosp. 4</name>
    <dbReference type="NCBI Taxonomy" id="463044"/>
    <lineage>
        <taxon>Bacteria</taxon>
        <taxon>Pseudomonadati</taxon>
        <taxon>Pseudomonadota</taxon>
        <taxon>Betaproteobacteria</taxon>
        <taxon>Burkholderiales</taxon>
        <taxon>Alcaligenaceae</taxon>
        <taxon>Bordetella</taxon>
    </lineage>
</organism>
<dbReference type="PROSITE" id="PS01274">
    <property type="entry name" value="COA_TRANSF_2"/>
    <property type="match status" value="1"/>
</dbReference>
<evidence type="ECO:0000313" key="3">
    <source>
        <dbReference type="EMBL" id="OZI56181.1"/>
    </source>
</evidence>
<dbReference type="AlphaFoldDB" id="A0A261U3Q3"/>
<reference evidence="3 4" key="1">
    <citation type="submission" date="2017-05" db="EMBL/GenBank/DDBJ databases">
        <title>Complete and WGS of Bordetella genogroups.</title>
        <authorList>
            <person name="Spilker T."/>
            <person name="LiPuma J."/>
        </authorList>
    </citation>
    <scope>NUCLEOTIDE SEQUENCE [LARGE SCALE GENOMIC DNA]</scope>
    <source>
        <strain evidence="3 4">AU9919</strain>
    </source>
</reference>
<dbReference type="Gene3D" id="3.40.1080.10">
    <property type="entry name" value="Glutaconate Coenzyme A-transferase"/>
    <property type="match status" value="1"/>
</dbReference>
<evidence type="ECO:0000256" key="2">
    <source>
        <dbReference type="ARBA" id="ARBA00022679"/>
    </source>
</evidence>
<dbReference type="InterPro" id="IPR037171">
    <property type="entry name" value="NagB/RpiA_transferase-like"/>
</dbReference>
<dbReference type="PANTHER" id="PTHR13707">
    <property type="entry name" value="KETOACID-COENZYME A TRANSFERASE"/>
    <property type="match status" value="1"/>
</dbReference>
<dbReference type="SUPFAM" id="SSF100950">
    <property type="entry name" value="NagB/RpiA/CoA transferase-like"/>
    <property type="match status" value="1"/>
</dbReference>
<protein>
    <submittedName>
        <fullName evidence="3">3-oxoadipate CoA-transferase</fullName>
    </submittedName>
</protein>
<dbReference type="InterPro" id="IPR004165">
    <property type="entry name" value="CoA_trans_fam_I"/>
</dbReference>
<accession>A0A261U3Q3</accession>
<name>A0A261U3Q3_9BORD</name>
<keyword evidence="2 3" id="KW-0808">Transferase</keyword>
<comment type="similarity">
    <text evidence="1">Belongs to the 3-oxoacid CoA-transferase subunit B family.</text>
</comment>
<evidence type="ECO:0000256" key="1">
    <source>
        <dbReference type="ARBA" id="ARBA00007047"/>
    </source>
</evidence>
<comment type="caution">
    <text evidence="3">The sequence shown here is derived from an EMBL/GenBank/DDBJ whole genome shotgun (WGS) entry which is preliminary data.</text>
</comment>
<sequence>MSQALLPPREQRLSRHHIAQLVASDIPDGSIVNLGIGMPTLVSNYLPPDREIVLHSENGILGMGAVVEGERADPDLINASRETISLLPGASISEHTVSFAMMRGGHLDYTVLGGFQVAANGDLANWITDAKDAIPAVGGAMDLAVGARKVYITMDHCTREGMPKLLDRCTYPLTGLKVVDRIYTDMAVVDISTQGMVLYAILDGISIATLQSVTQATLHTPIPPRIIERVSDDRVQYRA</sequence>
<dbReference type="InterPro" id="IPR004164">
    <property type="entry name" value="CoA_transf_AS"/>
</dbReference>
<gene>
    <name evidence="3" type="ORF">CAL20_12110</name>
</gene>
<dbReference type="PANTHER" id="PTHR13707:SF60">
    <property type="entry name" value="ACETATE COA-TRANSFERASE SUBUNIT ALPHA"/>
    <property type="match status" value="1"/>
</dbReference>
<dbReference type="InterPro" id="IPR012791">
    <property type="entry name" value="3-oxoacid_CoA-transf_B"/>
</dbReference>
<proteinExistence type="inferred from homology"/>
<dbReference type="Pfam" id="PF01144">
    <property type="entry name" value="CoA_trans"/>
    <property type="match status" value="1"/>
</dbReference>
<evidence type="ECO:0000313" key="4">
    <source>
        <dbReference type="Proteomes" id="UP000216885"/>
    </source>
</evidence>
<dbReference type="SMART" id="SM00882">
    <property type="entry name" value="CoA_trans"/>
    <property type="match status" value="1"/>
</dbReference>
<dbReference type="NCBIfam" id="TIGR02428">
    <property type="entry name" value="pcaJ_scoB_fam"/>
    <property type="match status" value="1"/>
</dbReference>
<dbReference type="EMBL" id="NEVQ01000013">
    <property type="protein sequence ID" value="OZI56181.1"/>
    <property type="molecule type" value="Genomic_DNA"/>
</dbReference>
<dbReference type="GO" id="GO:0008410">
    <property type="term" value="F:CoA-transferase activity"/>
    <property type="evidence" value="ECO:0007669"/>
    <property type="project" value="InterPro"/>
</dbReference>
<keyword evidence="4" id="KW-1185">Reference proteome</keyword>
<dbReference type="Proteomes" id="UP000216885">
    <property type="component" value="Unassembled WGS sequence"/>
</dbReference>